<dbReference type="OrthoDB" id="206053at2759"/>
<dbReference type="GO" id="GO:0061503">
    <property type="term" value="F:tRNA threonylcarbamoyladenosine dehydratase"/>
    <property type="evidence" value="ECO:0007669"/>
    <property type="project" value="TreeGrafter"/>
</dbReference>
<dbReference type="Proteomes" id="UP000674318">
    <property type="component" value="Chromosome 35"/>
</dbReference>
<comment type="caution">
    <text evidence="2">The sequence shown here is derived from an EMBL/GenBank/DDBJ whole genome shotgun (WGS) entry which is preliminary data.</text>
</comment>
<dbReference type="InterPro" id="IPR000594">
    <property type="entry name" value="ThiF_NAD_FAD-bd"/>
</dbReference>
<evidence type="ECO:0000313" key="2">
    <source>
        <dbReference type="EMBL" id="KAG5492964.1"/>
    </source>
</evidence>
<dbReference type="KEGG" id="phet:94287668"/>
<protein>
    <recommendedName>
        <fullName evidence="1">THIF-type NAD/FAD binding fold domain-containing protein</fullName>
    </recommendedName>
</protein>
<dbReference type="InterPro" id="IPR045886">
    <property type="entry name" value="ThiF/MoeB/HesA"/>
</dbReference>
<name>A0A836KZR2_9TRYP</name>
<dbReference type="SUPFAM" id="SSF69572">
    <property type="entry name" value="Activating enzymes of the ubiquitin-like proteins"/>
    <property type="match status" value="1"/>
</dbReference>
<reference evidence="2 3" key="1">
    <citation type="submission" date="2021-02" db="EMBL/GenBank/DDBJ databases">
        <title>Porcisia hertigi Genome sequencing and assembly.</title>
        <authorList>
            <person name="Almutairi H."/>
            <person name="Gatherer D."/>
        </authorList>
    </citation>
    <scope>NUCLEOTIDE SEQUENCE [LARGE SCALE GENOMIC DNA]</scope>
    <source>
        <strain evidence="2 3">C119</strain>
    </source>
</reference>
<dbReference type="GO" id="GO:0008641">
    <property type="term" value="F:ubiquitin-like modifier activating enzyme activity"/>
    <property type="evidence" value="ECO:0007669"/>
    <property type="project" value="InterPro"/>
</dbReference>
<dbReference type="GO" id="GO:0061504">
    <property type="term" value="P:cyclic threonylcarbamoyladenosine biosynthetic process"/>
    <property type="evidence" value="ECO:0007669"/>
    <property type="project" value="TreeGrafter"/>
</dbReference>
<gene>
    <name evidence="2" type="ORF">JKF63_01544</name>
</gene>
<dbReference type="Gene3D" id="3.40.50.720">
    <property type="entry name" value="NAD(P)-binding Rossmann-like Domain"/>
    <property type="match status" value="1"/>
</dbReference>
<dbReference type="GeneID" id="94287668"/>
<sequence length="90" mass="9829">MGGHFAETLVRAGIGSITIVDHDALTPSNKNRQPIALDSTTGKSKVETLARRLRDINRHCSIIALDAITTANGDHEILTRQRYDFVVGCN</sequence>
<keyword evidence="3" id="KW-1185">Reference proteome</keyword>
<dbReference type="PANTHER" id="PTHR43267:SF1">
    <property type="entry name" value="TRNA THREONYLCARBAMOYLADENOSINE DEHYDRATASE"/>
    <property type="match status" value="1"/>
</dbReference>
<dbReference type="RefSeq" id="XP_067753748.1">
    <property type="nucleotide sequence ID" value="XM_067897591.1"/>
</dbReference>
<feature type="domain" description="THIF-type NAD/FAD binding fold" evidence="1">
    <location>
        <begin position="2"/>
        <end position="89"/>
    </location>
</feature>
<dbReference type="InterPro" id="IPR035985">
    <property type="entry name" value="Ubiquitin-activating_enz"/>
</dbReference>
<dbReference type="AlphaFoldDB" id="A0A836KZR2"/>
<organism evidence="2 3">
    <name type="scientific">Porcisia hertigi</name>
    <dbReference type="NCBI Taxonomy" id="2761500"/>
    <lineage>
        <taxon>Eukaryota</taxon>
        <taxon>Discoba</taxon>
        <taxon>Euglenozoa</taxon>
        <taxon>Kinetoplastea</taxon>
        <taxon>Metakinetoplastina</taxon>
        <taxon>Trypanosomatida</taxon>
        <taxon>Trypanosomatidae</taxon>
        <taxon>Leishmaniinae</taxon>
        <taxon>Porcisia</taxon>
    </lineage>
</organism>
<dbReference type="EMBL" id="JAFJZO010000035">
    <property type="protein sequence ID" value="KAG5492964.1"/>
    <property type="molecule type" value="Genomic_DNA"/>
</dbReference>
<dbReference type="PANTHER" id="PTHR43267">
    <property type="entry name" value="TRNA THREONYLCARBAMOYLADENOSINE DEHYDRATASE"/>
    <property type="match status" value="1"/>
</dbReference>
<evidence type="ECO:0000313" key="3">
    <source>
        <dbReference type="Proteomes" id="UP000674318"/>
    </source>
</evidence>
<evidence type="ECO:0000259" key="1">
    <source>
        <dbReference type="Pfam" id="PF00899"/>
    </source>
</evidence>
<dbReference type="Pfam" id="PF00899">
    <property type="entry name" value="ThiF"/>
    <property type="match status" value="1"/>
</dbReference>
<accession>A0A836KZR2</accession>
<proteinExistence type="predicted"/>